<dbReference type="PANTHER" id="PTHR35333">
    <property type="entry name" value="BETA-LACTAMASE"/>
    <property type="match status" value="1"/>
</dbReference>
<sequence>MMFFRRDEQLQAWGDRILENTWAAFPTLARNQIAMTWLAYEPPYRVNIGGAITPTEFWQYAPAGFSYRGVECIYPASVVKLFYLVAIHEWFEKGMVQSTPELERAIADMIIDSGNDATSLVVDVLTGTTSGPELPPEPFETWQYQRNIINRYYQSLNWNELQTINVNQKTWCDGAYGRERMFLGEHYDNRNRLTTDATARLLHSIVGGVAVSAKRSQIMMALMQRSLHPEDLKADPENQVTGFLGAGLPLQARIWSKAGLMSRVRHDAAYIELPDAHPYLLVVFTEGKEHSNNEVLLPFISEQVAVAMRSLSQNPELPSLSES</sequence>
<dbReference type="GO" id="GO:0030655">
    <property type="term" value="P:beta-lactam antibiotic catabolic process"/>
    <property type="evidence" value="ECO:0007669"/>
    <property type="project" value="InterPro"/>
</dbReference>
<name>A0A7C3PNQ8_9CYAN</name>
<dbReference type="GO" id="GO:0046677">
    <property type="term" value="P:response to antibiotic"/>
    <property type="evidence" value="ECO:0007669"/>
    <property type="project" value="InterPro"/>
</dbReference>
<dbReference type="EMBL" id="DSRU01000164">
    <property type="protein sequence ID" value="HFM98317.1"/>
    <property type="molecule type" value="Genomic_DNA"/>
</dbReference>
<evidence type="ECO:0000259" key="1">
    <source>
        <dbReference type="Pfam" id="PF13354"/>
    </source>
</evidence>
<dbReference type="InterPro" id="IPR012338">
    <property type="entry name" value="Beta-lactam/transpept-like"/>
</dbReference>
<keyword evidence="2" id="KW-0378">Hydrolase</keyword>
<dbReference type="PANTHER" id="PTHR35333:SF3">
    <property type="entry name" value="BETA-LACTAMASE-TYPE TRANSPEPTIDASE FOLD CONTAINING PROTEIN"/>
    <property type="match status" value="1"/>
</dbReference>
<dbReference type="InterPro" id="IPR045155">
    <property type="entry name" value="Beta-lactam_cat"/>
</dbReference>
<dbReference type="InterPro" id="IPR000871">
    <property type="entry name" value="Beta-lactam_class-A"/>
</dbReference>
<dbReference type="Gene3D" id="3.40.710.10">
    <property type="entry name" value="DD-peptidase/beta-lactamase superfamily"/>
    <property type="match status" value="1"/>
</dbReference>
<dbReference type="Pfam" id="PF13354">
    <property type="entry name" value="Beta-lactamase2"/>
    <property type="match status" value="1"/>
</dbReference>
<reference evidence="2" key="1">
    <citation type="journal article" date="2020" name="mSystems">
        <title>Genome- and Community-Level Interaction Insights into Carbon Utilization and Element Cycling Functions of Hydrothermarchaeota in Hydrothermal Sediment.</title>
        <authorList>
            <person name="Zhou Z."/>
            <person name="Liu Y."/>
            <person name="Xu W."/>
            <person name="Pan J."/>
            <person name="Luo Z.H."/>
            <person name="Li M."/>
        </authorList>
    </citation>
    <scope>NUCLEOTIDE SEQUENCE [LARGE SCALE GENOMIC DNA]</scope>
    <source>
        <strain evidence="2">SpSt-418</strain>
    </source>
</reference>
<accession>A0A7C3PNQ8</accession>
<feature type="domain" description="Beta-lactamase class A catalytic" evidence="1">
    <location>
        <begin position="100"/>
        <end position="285"/>
    </location>
</feature>
<proteinExistence type="predicted"/>
<gene>
    <name evidence="2" type="ORF">ENR64_11280</name>
</gene>
<dbReference type="GO" id="GO:0008800">
    <property type="term" value="F:beta-lactamase activity"/>
    <property type="evidence" value="ECO:0007669"/>
    <property type="project" value="InterPro"/>
</dbReference>
<comment type="caution">
    <text evidence="2">The sequence shown here is derived from an EMBL/GenBank/DDBJ whole genome shotgun (WGS) entry which is preliminary data.</text>
</comment>
<protein>
    <submittedName>
        <fullName evidence="2">Serine hydrolase</fullName>
    </submittedName>
</protein>
<organism evidence="2">
    <name type="scientific">Oscillatoriales cyanobacterium SpSt-418</name>
    <dbReference type="NCBI Taxonomy" id="2282169"/>
    <lineage>
        <taxon>Bacteria</taxon>
        <taxon>Bacillati</taxon>
        <taxon>Cyanobacteriota</taxon>
        <taxon>Cyanophyceae</taxon>
        <taxon>Oscillatoriophycideae</taxon>
        <taxon>Oscillatoriales</taxon>
    </lineage>
</organism>
<dbReference type="SUPFAM" id="SSF56601">
    <property type="entry name" value="beta-lactamase/transpeptidase-like"/>
    <property type="match status" value="1"/>
</dbReference>
<dbReference type="AlphaFoldDB" id="A0A7C3PNQ8"/>
<evidence type="ECO:0000313" key="2">
    <source>
        <dbReference type="EMBL" id="HFM98317.1"/>
    </source>
</evidence>